<dbReference type="Pfam" id="PF00561">
    <property type="entry name" value="Abhydrolase_1"/>
    <property type="match status" value="1"/>
</dbReference>
<evidence type="ECO:0000313" key="2">
    <source>
        <dbReference type="EMBL" id="MBK0378906.1"/>
    </source>
</evidence>
<dbReference type="EMBL" id="JAEHFW010000001">
    <property type="protein sequence ID" value="MBK0378906.1"/>
    <property type="molecule type" value="Genomic_DNA"/>
</dbReference>
<proteinExistence type="predicted"/>
<dbReference type="PANTHER" id="PTHR43433">
    <property type="entry name" value="HYDROLASE, ALPHA/BETA FOLD FAMILY PROTEIN"/>
    <property type="match status" value="1"/>
</dbReference>
<dbReference type="SUPFAM" id="SSF53474">
    <property type="entry name" value="alpha/beta-Hydrolases"/>
    <property type="match status" value="1"/>
</dbReference>
<accession>A0A934UMH8</accession>
<dbReference type="Proteomes" id="UP000613193">
    <property type="component" value="Unassembled WGS sequence"/>
</dbReference>
<dbReference type="PANTHER" id="PTHR43433:SF5">
    <property type="entry name" value="AB HYDROLASE-1 DOMAIN-CONTAINING PROTEIN"/>
    <property type="match status" value="1"/>
</dbReference>
<organism evidence="2 3">
    <name type="scientific">Mucilaginibacter segetis</name>
    <dbReference type="NCBI Taxonomy" id="2793071"/>
    <lineage>
        <taxon>Bacteria</taxon>
        <taxon>Pseudomonadati</taxon>
        <taxon>Bacteroidota</taxon>
        <taxon>Sphingobacteriia</taxon>
        <taxon>Sphingobacteriales</taxon>
        <taxon>Sphingobacteriaceae</taxon>
        <taxon>Mucilaginibacter</taxon>
    </lineage>
</organism>
<reference evidence="2" key="1">
    <citation type="submission" date="2020-12" db="EMBL/GenBank/DDBJ databases">
        <title>Bacterial novel species Mucilaginibacter sp. SD-g isolated from soil.</title>
        <authorList>
            <person name="Jung H.-Y."/>
        </authorList>
    </citation>
    <scope>NUCLEOTIDE SEQUENCE</scope>
    <source>
        <strain evidence="2">SD-g</strain>
    </source>
</reference>
<evidence type="ECO:0000313" key="3">
    <source>
        <dbReference type="Proteomes" id="UP000613193"/>
    </source>
</evidence>
<comment type="caution">
    <text evidence="2">The sequence shown here is derived from an EMBL/GenBank/DDBJ whole genome shotgun (WGS) entry which is preliminary data.</text>
</comment>
<dbReference type="GO" id="GO:0016787">
    <property type="term" value="F:hydrolase activity"/>
    <property type="evidence" value="ECO:0007669"/>
    <property type="project" value="UniProtKB-KW"/>
</dbReference>
<dbReference type="AlphaFoldDB" id="A0A934UMH8"/>
<feature type="domain" description="AB hydrolase-1" evidence="1">
    <location>
        <begin position="33"/>
        <end position="168"/>
    </location>
</feature>
<keyword evidence="3" id="KW-1185">Reference proteome</keyword>
<gene>
    <name evidence="2" type="ORF">I5M19_06285</name>
</gene>
<dbReference type="InterPro" id="IPR000073">
    <property type="entry name" value="AB_hydrolase_1"/>
</dbReference>
<protein>
    <submittedName>
        <fullName evidence="2">Alpha/beta hydrolase</fullName>
    </submittedName>
</protein>
<dbReference type="InterPro" id="IPR029058">
    <property type="entry name" value="AB_hydrolase_fold"/>
</dbReference>
<name>A0A934UMH8_9SPHI</name>
<keyword evidence="2" id="KW-0378">Hydrolase</keyword>
<dbReference type="Gene3D" id="3.40.50.1820">
    <property type="entry name" value="alpha/beta hydrolase"/>
    <property type="match status" value="1"/>
</dbReference>
<dbReference type="InterPro" id="IPR050471">
    <property type="entry name" value="AB_hydrolase"/>
</dbReference>
<evidence type="ECO:0000259" key="1">
    <source>
        <dbReference type="Pfam" id="PF00561"/>
    </source>
</evidence>
<sequence length="273" mass="30704">MIRHRMENIINFKNGYTEVNGLKMYYEVYGTGKPLVLIHGGGSTIETSFGRIIPLLAKTRQIIAMELQAHGHTNDRQTDLSFGQNADDIAVLLNDLKISNADFLGYSNGGHTLIEIALRFPHVINKMILASTFYKRDAAPPQFWEGFDHVTINNMPEVLQKGYLKANNSEEGLINMFNKDVKLLKGFTDWSDAQMRSIKAPALVINATQDVGSVEHAVKMYRMIPNCELVILPGTHGEFLGTAEAISNGTWNQEYSIQIIEEFLDRNQEKTEV</sequence>